<proteinExistence type="predicted"/>
<gene>
    <name evidence="1" type="ORF">EZ449_19680</name>
</gene>
<name>A0A4R0NN99_9SPHI</name>
<dbReference type="EMBL" id="SJSN01000020">
    <property type="protein sequence ID" value="TCD00724.1"/>
    <property type="molecule type" value="Genomic_DNA"/>
</dbReference>
<organism evidence="1 2">
    <name type="scientific">Pedobacter frigidisoli</name>
    <dbReference type="NCBI Taxonomy" id="2530455"/>
    <lineage>
        <taxon>Bacteria</taxon>
        <taxon>Pseudomonadati</taxon>
        <taxon>Bacteroidota</taxon>
        <taxon>Sphingobacteriia</taxon>
        <taxon>Sphingobacteriales</taxon>
        <taxon>Sphingobacteriaceae</taxon>
        <taxon>Pedobacter</taxon>
    </lineage>
</organism>
<sequence>MIQKWFSFFLAFLFSTGSILLPLGDFSLVRDIPDMYRNYTHIASPDELSVADFIGDYLLHGKEIFGNNKHDKAQDNNNNVQFKHEASSLNIVLSAPYLCLLSPSRVCPSYTHFGHLSFTSDFHDELLRPPLG</sequence>
<dbReference type="OrthoDB" id="775229at2"/>
<evidence type="ECO:0000313" key="1">
    <source>
        <dbReference type="EMBL" id="TCD00724.1"/>
    </source>
</evidence>
<protein>
    <submittedName>
        <fullName evidence="1">Uncharacterized protein</fullName>
    </submittedName>
</protein>
<dbReference type="Proteomes" id="UP000291485">
    <property type="component" value="Unassembled WGS sequence"/>
</dbReference>
<accession>A0A4R0NN99</accession>
<keyword evidence="2" id="KW-1185">Reference proteome</keyword>
<dbReference type="RefSeq" id="WP_131562144.1">
    <property type="nucleotide sequence ID" value="NZ_SJSN01000020.1"/>
</dbReference>
<evidence type="ECO:0000313" key="2">
    <source>
        <dbReference type="Proteomes" id="UP000291485"/>
    </source>
</evidence>
<comment type="caution">
    <text evidence="1">The sequence shown here is derived from an EMBL/GenBank/DDBJ whole genome shotgun (WGS) entry which is preliminary data.</text>
</comment>
<dbReference type="AlphaFoldDB" id="A0A4R0NN99"/>
<reference evidence="1 2" key="1">
    <citation type="submission" date="2019-02" db="EMBL/GenBank/DDBJ databases">
        <title>Pedobacter sp. RP-3-11 sp. nov., isolated from Arctic soil.</title>
        <authorList>
            <person name="Dahal R.H."/>
        </authorList>
    </citation>
    <scope>NUCLEOTIDE SEQUENCE [LARGE SCALE GENOMIC DNA]</scope>
    <source>
        <strain evidence="1 2">RP-3-11</strain>
    </source>
</reference>